<reference evidence="2 3" key="1">
    <citation type="submission" date="2019-07" db="EMBL/GenBank/DDBJ databases">
        <title>Whole genome shotgun sequence of Brevifollis gellanilyticus NBRC 108608.</title>
        <authorList>
            <person name="Hosoyama A."/>
            <person name="Uohara A."/>
            <person name="Ohji S."/>
            <person name="Ichikawa N."/>
        </authorList>
    </citation>
    <scope>NUCLEOTIDE SEQUENCE [LARGE SCALE GENOMIC DNA]</scope>
    <source>
        <strain evidence="2 3">NBRC 108608</strain>
    </source>
</reference>
<dbReference type="InterPro" id="IPR036390">
    <property type="entry name" value="WH_DNA-bd_sf"/>
</dbReference>
<evidence type="ECO:0000256" key="1">
    <source>
        <dbReference type="HAMAP-Rule" id="MF_01584"/>
    </source>
</evidence>
<accession>A0A512M9M7</accession>
<evidence type="ECO:0000313" key="2">
    <source>
        <dbReference type="EMBL" id="GEP43440.1"/>
    </source>
</evidence>
<dbReference type="HAMAP" id="MF_01584">
    <property type="entry name" value="UPF0502"/>
    <property type="match status" value="1"/>
</dbReference>
<comment type="similarity">
    <text evidence="1">Belongs to the UPF0502 family.</text>
</comment>
<gene>
    <name evidence="2" type="ORF">BGE01nite_27310</name>
</gene>
<comment type="caution">
    <text evidence="2">The sequence shown here is derived from an EMBL/GenBank/DDBJ whole genome shotgun (WGS) entry which is preliminary data.</text>
</comment>
<protein>
    <submittedName>
        <fullName evidence="2">UPF0502 protein</fullName>
    </submittedName>
</protein>
<dbReference type="PANTHER" id="PTHR38768">
    <property type="entry name" value="UPF0502 PROTEIN YCEH"/>
    <property type="match status" value="1"/>
</dbReference>
<dbReference type="EMBL" id="BKAG01000017">
    <property type="protein sequence ID" value="GEP43440.1"/>
    <property type="molecule type" value="Genomic_DNA"/>
</dbReference>
<dbReference type="Proteomes" id="UP000321577">
    <property type="component" value="Unassembled WGS sequence"/>
</dbReference>
<dbReference type="Pfam" id="PF04337">
    <property type="entry name" value="DUF480"/>
    <property type="match status" value="1"/>
</dbReference>
<proteinExistence type="inferred from homology"/>
<dbReference type="InterPro" id="IPR007432">
    <property type="entry name" value="DUF480"/>
</dbReference>
<dbReference type="AlphaFoldDB" id="A0A512M9M7"/>
<dbReference type="Gene3D" id="1.10.10.10">
    <property type="entry name" value="Winged helix-like DNA-binding domain superfamily/Winged helix DNA-binding domain"/>
    <property type="match status" value="2"/>
</dbReference>
<dbReference type="OrthoDB" id="9784785at2"/>
<dbReference type="SUPFAM" id="SSF46785">
    <property type="entry name" value="Winged helix' DNA-binding domain"/>
    <property type="match status" value="2"/>
</dbReference>
<organism evidence="2 3">
    <name type="scientific">Brevifollis gellanilyticus</name>
    <dbReference type="NCBI Taxonomy" id="748831"/>
    <lineage>
        <taxon>Bacteria</taxon>
        <taxon>Pseudomonadati</taxon>
        <taxon>Verrucomicrobiota</taxon>
        <taxon>Verrucomicrobiia</taxon>
        <taxon>Verrucomicrobiales</taxon>
        <taxon>Verrucomicrobiaceae</taxon>
    </lineage>
</organism>
<keyword evidence="3" id="KW-1185">Reference proteome</keyword>
<name>A0A512M9M7_9BACT</name>
<sequence>MSATDPLNAIEARILGCLLEKEITLPDYYPLTLNALTAACNQTTNRDPVMSLDEGQIRRAVEAMKTRGWIFEISIVGARVSKYRHNLKTKLPGLEKPAVSLLCVLLLRGEQTLGELRQRTERLHAFPDLESVDAELLNLISYSEGPLAACLPAGPGRRVAQYTQLLTGEPGADSTPQEEIIPPASGSAAPVGAPAAVLEEDQAWKQRMEMEIELLKAQLTRLKVRLGVED</sequence>
<dbReference type="RefSeq" id="WP_146851016.1">
    <property type="nucleotide sequence ID" value="NZ_BKAG01000017.1"/>
</dbReference>
<evidence type="ECO:0000313" key="3">
    <source>
        <dbReference type="Proteomes" id="UP000321577"/>
    </source>
</evidence>
<dbReference type="InterPro" id="IPR036388">
    <property type="entry name" value="WH-like_DNA-bd_sf"/>
</dbReference>
<dbReference type="PANTHER" id="PTHR38768:SF1">
    <property type="entry name" value="UPF0502 PROTEIN YCEH"/>
    <property type="match status" value="1"/>
</dbReference>